<proteinExistence type="predicted"/>
<sequence>MVLVYPLKYKPVKCQFRRSHGTSTNHWSNQYVLLHHGYPKTDCG</sequence>
<evidence type="ECO:0000313" key="1">
    <source>
        <dbReference type="EMBL" id="DAF55737.1"/>
    </source>
</evidence>
<organism evidence="1">
    <name type="scientific">Siphoviridae sp. ctAkS7</name>
    <dbReference type="NCBI Taxonomy" id="2827798"/>
    <lineage>
        <taxon>Viruses</taxon>
        <taxon>Duplodnaviria</taxon>
        <taxon>Heunggongvirae</taxon>
        <taxon>Uroviricota</taxon>
        <taxon>Caudoviricetes</taxon>
    </lineage>
</organism>
<protein>
    <submittedName>
        <fullName evidence="1">Uncharacterized protein</fullName>
    </submittedName>
</protein>
<accession>A0A8S5SXI1</accession>
<dbReference type="EMBL" id="BK032698">
    <property type="protein sequence ID" value="DAF55737.1"/>
    <property type="molecule type" value="Genomic_DNA"/>
</dbReference>
<name>A0A8S5SXI1_9CAUD</name>
<reference evidence="1" key="1">
    <citation type="journal article" date="2021" name="Proc. Natl. Acad. Sci. U.S.A.">
        <title>A Catalog of Tens of Thousands of Viruses from Human Metagenomes Reveals Hidden Associations with Chronic Diseases.</title>
        <authorList>
            <person name="Tisza M.J."/>
            <person name="Buck C.B."/>
        </authorList>
    </citation>
    <scope>NUCLEOTIDE SEQUENCE</scope>
    <source>
        <strain evidence="1">CtAkS7</strain>
    </source>
</reference>